<name>X0U808_9ZZZZ</name>
<gene>
    <name evidence="1" type="ORF">S01H1_09600</name>
</gene>
<organism evidence="1">
    <name type="scientific">marine sediment metagenome</name>
    <dbReference type="NCBI Taxonomy" id="412755"/>
    <lineage>
        <taxon>unclassified sequences</taxon>
        <taxon>metagenomes</taxon>
        <taxon>ecological metagenomes</taxon>
    </lineage>
</organism>
<feature type="non-terminal residue" evidence="1">
    <location>
        <position position="1"/>
    </location>
</feature>
<evidence type="ECO:0000313" key="1">
    <source>
        <dbReference type="EMBL" id="GAF84640.1"/>
    </source>
</evidence>
<protein>
    <recommendedName>
        <fullName evidence="2">PilZ domain-containing protein</fullName>
    </recommendedName>
</protein>
<sequence>EITVSAKKEVTKDDTIDRGTVTNITSYTEICEVLQNNRKMIKNVVYGFEDHVGKLFKNYRIYINYADSVDLRLKALLLHKRIIFYNQDPEHQSESPMFFPLSVYLGEIRKRDLKLSRKIVSEITVPIMYKAKIVFGLVQINAEYPLTMNNVGIIKKIAAELEKKIRFLPLPFEDKTNMQVIEINFDEIHMEFRDRKLLRHFPIGGVVFFKLRNKEEEIGQFSAIVKTRNNYGGKTTVSCLFEEKDALSEINLETHLEKISRKKAKQ</sequence>
<reference evidence="1" key="1">
    <citation type="journal article" date="2014" name="Front. Microbiol.">
        <title>High frequency of phylogenetically diverse reductive dehalogenase-homologous genes in deep subseafloor sedimentary metagenomes.</title>
        <authorList>
            <person name="Kawai M."/>
            <person name="Futagami T."/>
            <person name="Toyoda A."/>
            <person name="Takaki Y."/>
            <person name="Nishi S."/>
            <person name="Hori S."/>
            <person name="Arai W."/>
            <person name="Tsubouchi T."/>
            <person name="Morono Y."/>
            <person name="Uchiyama I."/>
            <person name="Ito T."/>
            <person name="Fujiyama A."/>
            <person name="Inagaki F."/>
            <person name="Takami H."/>
        </authorList>
    </citation>
    <scope>NUCLEOTIDE SEQUENCE</scope>
    <source>
        <strain evidence="1">Expedition CK06-06</strain>
    </source>
</reference>
<accession>X0U808</accession>
<evidence type="ECO:0008006" key="2">
    <source>
        <dbReference type="Google" id="ProtNLM"/>
    </source>
</evidence>
<proteinExistence type="predicted"/>
<dbReference type="AlphaFoldDB" id="X0U808"/>
<comment type="caution">
    <text evidence="1">The sequence shown here is derived from an EMBL/GenBank/DDBJ whole genome shotgun (WGS) entry which is preliminary data.</text>
</comment>
<dbReference type="EMBL" id="BARS01004906">
    <property type="protein sequence ID" value="GAF84640.1"/>
    <property type="molecule type" value="Genomic_DNA"/>
</dbReference>